<evidence type="ECO:0000259" key="2">
    <source>
        <dbReference type="Pfam" id="PF00582"/>
    </source>
</evidence>
<sequence>MTYKRILVGLDGSPAGWNAAEWAFLLALRMDVPVVGIHVIDEGLLEEAFLEDLAGVLGFIPPQGFTTKVRDFLEEQAGIIVDEFLKLGRERGVKVSSLQTVGKPYKVLIEQADKEDLLIVGREGKRPVRGLFLGSTSEMIVRRAACHVMVVPEGKAKLEKVCVAFDGSSQSVKAVQVAKEIAQKGGVEVRALYVGDEDIRLEDDSVVYVRLRGLPEEKLVEYCKEEGMDLLVAGRTSRSVVSELFLGSVATFLLHHSPVALLLVR</sequence>
<dbReference type="Gene3D" id="3.40.50.12370">
    <property type="match status" value="1"/>
</dbReference>
<evidence type="ECO:0000313" key="4">
    <source>
        <dbReference type="Proteomes" id="UP000002043"/>
    </source>
</evidence>
<dbReference type="SUPFAM" id="SSF52402">
    <property type="entry name" value="Adenine nucleotide alpha hydrolases-like"/>
    <property type="match status" value="2"/>
</dbReference>
<comment type="similarity">
    <text evidence="1">Belongs to the universal stress protein A family.</text>
</comment>
<dbReference type="CDD" id="cd00293">
    <property type="entry name" value="USP-like"/>
    <property type="match status" value="2"/>
</dbReference>
<evidence type="ECO:0000256" key="1">
    <source>
        <dbReference type="ARBA" id="ARBA00008791"/>
    </source>
</evidence>
<keyword evidence="4" id="KW-1185">Reference proteome</keyword>
<dbReference type="AlphaFoldDB" id="D3SMP8"/>
<protein>
    <submittedName>
        <fullName evidence="3">UspA domain protein</fullName>
    </submittedName>
</protein>
<dbReference type="InterPro" id="IPR006015">
    <property type="entry name" value="Universal_stress_UspA"/>
</dbReference>
<name>D3SMP8_THEAH</name>
<dbReference type="PRINTS" id="PR01438">
    <property type="entry name" value="UNVRSLSTRESS"/>
</dbReference>
<accession>D3SMP8</accession>
<dbReference type="Proteomes" id="UP000002043">
    <property type="component" value="Chromosome"/>
</dbReference>
<dbReference type="PANTHER" id="PTHR46268:SF6">
    <property type="entry name" value="UNIVERSAL STRESS PROTEIN UP12"/>
    <property type="match status" value="1"/>
</dbReference>
<feature type="domain" description="UspA" evidence="2">
    <location>
        <begin position="159"/>
        <end position="198"/>
    </location>
</feature>
<dbReference type="EMBL" id="CP001931">
    <property type="protein sequence ID" value="ADC90028.1"/>
    <property type="molecule type" value="Genomic_DNA"/>
</dbReference>
<feature type="domain" description="UspA" evidence="2">
    <location>
        <begin position="3"/>
        <end position="152"/>
    </location>
</feature>
<evidence type="ECO:0000313" key="3">
    <source>
        <dbReference type="EMBL" id="ADC90028.1"/>
    </source>
</evidence>
<reference evidence="4" key="1">
    <citation type="journal article" date="2010" name="Stand. Genomic Sci.">
        <title>Complete genome sequence of Thermocrinis albus type strain (HI 11/12T).</title>
        <authorList>
            <person name="Wirth R."/>
            <person name="Sikorski J."/>
            <person name="Brambilla E."/>
            <person name="Misra M."/>
            <person name="Lapidus A."/>
            <person name="Copeland A."/>
            <person name="Nolan M."/>
            <person name="Lucas S."/>
            <person name="Chen F."/>
            <person name="Tice H."/>
            <person name="Cheng J.F."/>
            <person name="Han C."/>
            <person name="Detter J.C."/>
            <person name="Tapia R."/>
            <person name="Bruce D."/>
            <person name="Goodwin L."/>
            <person name="Pitluck S."/>
            <person name="Pati A."/>
            <person name="Anderson I."/>
            <person name="Ivanova N."/>
            <person name="Mavromatis K."/>
            <person name="Mikhailova N."/>
            <person name="Chen A."/>
            <person name="Palaniappan K."/>
            <person name="Bilek Y."/>
            <person name="Hader T."/>
            <person name="Land M."/>
            <person name="Hauser L."/>
            <person name="Chang Y.J."/>
            <person name="Jeffries C.D."/>
            <person name="Tindall B.J."/>
            <person name="Rohde M."/>
            <person name="Goker M."/>
            <person name="Bristow J."/>
            <person name="Eisen J.A."/>
            <person name="Markowitz V."/>
            <person name="Hugenholtz P."/>
            <person name="Kyrpides N.C."/>
            <person name="Klenk H.P."/>
        </authorList>
    </citation>
    <scope>NUCLEOTIDE SEQUENCE [LARGE SCALE GENOMIC DNA]</scope>
    <source>
        <strain evidence="4">DSM 14484 / JCM 11386 / HI 11/12</strain>
    </source>
</reference>
<dbReference type="RefSeq" id="WP_012992434.1">
    <property type="nucleotide sequence ID" value="NC_013894.1"/>
</dbReference>
<dbReference type="Pfam" id="PF00582">
    <property type="entry name" value="Usp"/>
    <property type="match status" value="3"/>
</dbReference>
<dbReference type="STRING" id="638303.Thal_1399"/>
<organism evidence="3 4">
    <name type="scientific">Thermocrinis albus (strain DSM 14484 / JCM 11386 / HI 11/12)</name>
    <dbReference type="NCBI Taxonomy" id="638303"/>
    <lineage>
        <taxon>Bacteria</taxon>
        <taxon>Pseudomonadati</taxon>
        <taxon>Aquificota</taxon>
        <taxon>Aquificia</taxon>
        <taxon>Aquificales</taxon>
        <taxon>Aquificaceae</taxon>
        <taxon>Thermocrinis</taxon>
    </lineage>
</organism>
<feature type="domain" description="UspA" evidence="2">
    <location>
        <begin position="201"/>
        <end position="265"/>
    </location>
</feature>
<proteinExistence type="inferred from homology"/>
<dbReference type="HOGENOM" id="CLU_049301_5_1_0"/>
<dbReference type="eggNOG" id="COG0589">
    <property type="taxonomic scope" value="Bacteria"/>
</dbReference>
<dbReference type="KEGG" id="tal:Thal_1399"/>
<gene>
    <name evidence="3" type="ordered locus">Thal_1399</name>
</gene>
<dbReference type="InterPro" id="IPR006016">
    <property type="entry name" value="UspA"/>
</dbReference>
<dbReference type="PANTHER" id="PTHR46268">
    <property type="entry name" value="STRESS RESPONSE PROTEIN NHAX"/>
    <property type="match status" value="1"/>
</dbReference>